<reference evidence="11 12" key="1">
    <citation type="submission" date="2019-11" db="EMBL/GenBank/DDBJ databases">
        <authorList>
            <person name="Jiang L.-Q."/>
        </authorList>
    </citation>
    <scope>NUCLEOTIDE SEQUENCE [LARGE SCALE GENOMIC DNA]</scope>
    <source>
        <strain evidence="11 12">YIM 132087</strain>
    </source>
</reference>
<comment type="caution">
    <text evidence="11">The sequence shown here is derived from an EMBL/GenBank/DDBJ whole genome shotgun (WGS) entry which is preliminary data.</text>
</comment>
<evidence type="ECO:0000256" key="9">
    <source>
        <dbReference type="ARBA" id="ARBA00049940"/>
    </source>
</evidence>
<keyword evidence="6 10" id="KW-0407">Ion channel</keyword>
<keyword evidence="12" id="KW-1185">Reference proteome</keyword>
<dbReference type="PANTHER" id="PTHR28259">
    <property type="entry name" value="FLUORIDE EXPORT PROTEIN 1-RELATED"/>
    <property type="match status" value="1"/>
</dbReference>
<name>A0A7K1FLA2_9ACTN</name>
<dbReference type="PANTHER" id="PTHR28259:SF1">
    <property type="entry name" value="FLUORIDE EXPORT PROTEIN 1-RELATED"/>
    <property type="match status" value="1"/>
</dbReference>
<keyword evidence="10" id="KW-0915">Sodium</keyword>
<gene>
    <name evidence="10" type="primary">fluC</name>
    <name evidence="10" type="synonym">crcB</name>
    <name evidence="11" type="ORF">GIS00_12900</name>
</gene>
<evidence type="ECO:0000256" key="4">
    <source>
        <dbReference type="ARBA" id="ARBA00022989"/>
    </source>
</evidence>
<feature type="binding site" evidence="10">
    <location>
        <position position="98"/>
    </location>
    <ligand>
        <name>Na(+)</name>
        <dbReference type="ChEBI" id="CHEBI:29101"/>
        <note>structural</note>
    </ligand>
</feature>
<feature type="transmembrane region" description="Helical" evidence="10">
    <location>
        <begin position="61"/>
        <end position="79"/>
    </location>
</feature>
<dbReference type="EMBL" id="WLYK01000005">
    <property type="protein sequence ID" value="MTD14840.1"/>
    <property type="molecule type" value="Genomic_DNA"/>
</dbReference>
<feature type="transmembrane region" description="Helical" evidence="10">
    <location>
        <begin position="27"/>
        <end position="49"/>
    </location>
</feature>
<keyword evidence="3 10" id="KW-0812">Transmembrane</keyword>
<keyword evidence="10" id="KW-0813">Transport</keyword>
<comment type="subcellular location">
    <subcellularLocation>
        <location evidence="1 10">Cell membrane</location>
        <topology evidence="1 10">Multi-pass membrane protein</topology>
    </subcellularLocation>
</comment>
<dbReference type="GO" id="GO:0005886">
    <property type="term" value="C:plasma membrane"/>
    <property type="evidence" value="ECO:0007669"/>
    <property type="project" value="UniProtKB-SubCell"/>
</dbReference>
<evidence type="ECO:0000256" key="8">
    <source>
        <dbReference type="ARBA" id="ARBA00035585"/>
    </source>
</evidence>
<dbReference type="GO" id="GO:0140114">
    <property type="term" value="P:cellular detoxification of fluoride"/>
    <property type="evidence" value="ECO:0007669"/>
    <property type="project" value="UniProtKB-UniRule"/>
</dbReference>
<proteinExistence type="inferred from homology"/>
<dbReference type="HAMAP" id="MF_00454">
    <property type="entry name" value="FluC"/>
    <property type="match status" value="1"/>
</dbReference>
<evidence type="ECO:0000256" key="5">
    <source>
        <dbReference type="ARBA" id="ARBA00023136"/>
    </source>
</evidence>
<dbReference type="InterPro" id="IPR003691">
    <property type="entry name" value="FluC"/>
</dbReference>
<keyword evidence="10" id="KW-0406">Ion transport</keyword>
<comment type="similarity">
    <text evidence="7 10">Belongs to the fluoride channel Fluc/FEX (TC 1.A.43) family.</text>
</comment>
<comment type="activity regulation">
    <text evidence="10">Na(+) is not transported, but it plays an essential structural role and its presence is essential for fluoride channel function.</text>
</comment>
<sequence length="151" mass="15742">MVEPVDADVDLRDPRQRAELRRRHGSVLGAVALGGAVGALARYGIGLLWPAAPGTIPWDVLVINVSGSLLIGVLMVLVVERPGAHRLLRPLLGTGVLGGYTTFSTYALDVHRLVEGGHPGAAAGYLVGTLAGALFGTWAGLVLTRRAVGHR</sequence>
<dbReference type="GO" id="GO:0046872">
    <property type="term" value="F:metal ion binding"/>
    <property type="evidence" value="ECO:0007669"/>
    <property type="project" value="UniProtKB-KW"/>
</dbReference>
<feature type="transmembrane region" description="Helical" evidence="10">
    <location>
        <begin position="120"/>
        <end position="143"/>
    </location>
</feature>
<protein>
    <recommendedName>
        <fullName evidence="10">Fluoride-specific ion channel FluC</fullName>
    </recommendedName>
</protein>
<dbReference type="Pfam" id="PF02537">
    <property type="entry name" value="CRCB"/>
    <property type="match status" value="1"/>
</dbReference>
<keyword evidence="4 10" id="KW-1133">Transmembrane helix</keyword>
<accession>A0A7K1FLA2</accession>
<dbReference type="AlphaFoldDB" id="A0A7K1FLA2"/>
<keyword evidence="10" id="KW-0479">Metal-binding</keyword>
<dbReference type="Proteomes" id="UP000460221">
    <property type="component" value="Unassembled WGS sequence"/>
</dbReference>
<keyword evidence="5 10" id="KW-0472">Membrane</keyword>
<evidence type="ECO:0000256" key="2">
    <source>
        <dbReference type="ARBA" id="ARBA00022475"/>
    </source>
</evidence>
<evidence type="ECO:0000313" key="12">
    <source>
        <dbReference type="Proteomes" id="UP000460221"/>
    </source>
</evidence>
<dbReference type="GO" id="GO:0062054">
    <property type="term" value="F:fluoride channel activity"/>
    <property type="evidence" value="ECO:0007669"/>
    <property type="project" value="UniProtKB-UniRule"/>
</dbReference>
<evidence type="ECO:0000256" key="10">
    <source>
        <dbReference type="HAMAP-Rule" id="MF_00454"/>
    </source>
</evidence>
<comment type="function">
    <text evidence="9 10">Fluoride-specific ion channel. Important for reducing fluoride concentration in the cell, thus reducing its toxicity.</text>
</comment>
<feature type="binding site" evidence="10">
    <location>
        <position position="101"/>
    </location>
    <ligand>
        <name>Na(+)</name>
        <dbReference type="ChEBI" id="CHEBI:29101"/>
        <note>structural</note>
    </ligand>
</feature>
<feature type="transmembrane region" description="Helical" evidence="10">
    <location>
        <begin position="91"/>
        <end position="108"/>
    </location>
</feature>
<organism evidence="11 12">
    <name type="scientific">Nakamurella alba</name>
    <dbReference type="NCBI Taxonomy" id="2665158"/>
    <lineage>
        <taxon>Bacteria</taxon>
        <taxon>Bacillati</taxon>
        <taxon>Actinomycetota</taxon>
        <taxon>Actinomycetes</taxon>
        <taxon>Nakamurellales</taxon>
        <taxon>Nakamurellaceae</taxon>
        <taxon>Nakamurella</taxon>
    </lineage>
</organism>
<evidence type="ECO:0000313" key="11">
    <source>
        <dbReference type="EMBL" id="MTD14840.1"/>
    </source>
</evidence>
<evidence type="ECO:0000256" key="7">
    <source>
        <dbReference type="ARBA" id="ARBA00035120"/>
    </source>
</evidence>
<evidence type="ECO:0000256" key="1">
    <source>
        <dbReference type="ARBA" id="ARBA00004651"/>
    </source>
</evidence>
<comment type="catalytic activity">
    <reaction evidence="8">
        <text>fluoride(in) = fluoride(out)</text>
        <dbReference type="Rhea" id="RHEA:76159"/>
        <dbReference type="ChEBI" id="CHEBI:17051"/>
    </reaction>
    <physiologicalReaction direction="left-to-right" evidence="8">
        <dbReference type="Rhea" id="RHEA:76160"/>
    </physiologicalReaction>
</comment>
<evidence type="ECO:0000256" key="3">
    <source>
        <dbReference type="ARBA" id="ARBA00022692"/>
    </source>
</evidence>
<evidence type="ECO:0000256" key="6">
    <source>
        <dbReference type="ARBA" id="ARBA00023303"/>
    </source>
</evidence>
<keyword evidence="2 10" id="KW-1003">Cell membrane</keyword>